<dbReference type="PANTHER" id="PTHR44936:SF10">
    <property type="entry name" value="SENSOR PROTEIN RSTB"/>
    <property type="match status" value="1"/>
</dbReference>
<dbReference type="CDD" id="cd00082">
    <property type="entry name" value="HisKA"/>
    <property type="match status" value="1"/>
</dbReference>
<feature type="transmembrane region" description="Helical" evidence="9">
    <location>
        <begin position="170"/>
        <end position="189"/>
    </location>
</feature>
<evidence type="ECO:0000256" key="9">
    <source>
        <dbReference type="SAM" id="Phobius"/>
    </source>
</evidence>
<dbReference type="SUPFAM" id="SSF55874">
    <property type="entry name" value="ATPase domain of HSP90 chaperone/DNA topoisomerase II/histidine kinase"/>
    <property type="match status" value="1"/>
</dbReference>
<keyword evidence="9" id="KW-0812">Transmembrane</keyword>
<evidence type="ECO:0000256" key="2">
    <source>
        <dbReference type="ARBA" id="ARBA00004651"/>
    </source>
</evidence>
<comment type="catalytic activity">
    <reaction evidence="1">
        <text>ATP + protein L-histidine = ADP + protein N-phospho-L-histidine.</text>
        <dbReference type="EC" id="2.7.13.3"/>
    </reaction>
</comment>
<evidence type="ECO:0000256" key="7">
    <source>
        <dbReference type="ARBA" id="ARBA00022777"/>
    </source>
</evidence>
<dbReference type="Gene3D" id="3.30.565.10">
    <property type="entry name" value="Histidine kinase-like ATPase, C-terminal domain"/>
    <property type="match status" value="1"/>
</dbReference>
<evidence type="ECO:0000256" key="1">
    <source>
        <dbReference type="ARBA" id="ARBA00000085"/>
    </source>
</evidence>
<reference evidence="11" key="1">
    <citation type="submission" date="2022-01" db="EMBL/GenBank/DDBJ databases">
        <title>Whole genome-based taxonomy of the Shewanellaceae.</title>
        <authorList>
            <person name="Martin-Rodriguez A.J."/>
        </authorList>
    </citation>
    <scope>NUCLEOTIDE SEQUENCE</scope>
    <source>
        <strain evidence="11">KCTC 23973</strain>
    </source>
</reference>
<sequence length="454" mass="51168">MLNGLFNRASSAVSLPQKLLLYFSAIAVMIGLTIYIFMLSLMQWIEDEVNQHELKASAPFAISLFQQGARQPLQIGLHVQAFYSHDFIPEAYGDLSQFPSGFSGEVVDRGKAGLLHEVLSFKLFEDDNLNPQKELFLYRSEFKLDGEMQPLYLVMPADNVELSDEEWQSINVFVLTFICVLFLLFGFAIHKLSQRLVEPVDQLVKQLKSPAEHPKFAVPKQSAAEFSQLSQSLNDYRQQNEMMIKQEQAFARYASHELRTPITVISGAAKLQEQNDAPEFQARQRDRIQRAAHEMQHTVDALLSIVKQEKGTVSHEARALELAEIEKIVQPLSLLAQSKKIELIVDFKHAPVIKPTPAVLRMLLSNIISNAINASDSGQIMVVIDSDHISINDNGHGLNASNKEQHNAQHNSHGLGLLIVDSLCQRYQWQFNLIETQPQGCQAKLTFPLLELKS</sequence>
<dbReference type="InterPro" id="IPR036097">
    <property type="entry name" value="HisK_dim/P_sf"/>
</dbReference>
<evidence type="ECO:0000313" key="12">
    <source>
        <dbReference type="Proteomes" id="UP001139293"/>
    </source>
</evidence>
<dbReference type="InterPro" id="IPR050980">
    <property type="entry name" value="2C_sensor_his_kinase"/>
</dbReference>
<proteinExistence type="predicted"/>
<comment type="caution">
    <text evidence="11">The sequence shown here is derived from an EMBL/GenBank/DDBJ whole genome shotgun (WGS) entry which is preliminary data.</text>
</comment>
<dbReference type="InterPro" id="IPR036890">
    <property type="entry name" value="HATPase_C_sf"/>
</dbReference>
<dbReference type="Proteomes" id="UP001139293">
    <property type="component" value="Unassembled WGS sequence"/>
</dbReference>
<organism evidence="11 12">
    <name type="scientific">Shewanella pneumatophori</name>
    <dbReference type="NCBI Taxonomy" id="314092"/>
    <lineage>
        <taxon>Bacteria</taxon>
        <taxon>Pseudomonadati</taxon>
        <taxon>Pseudomonadota</taxon>
        <taxon>Gammaproteobacteria</taxon>
        <taxon>Alteromonadales</taxon>
        <taxon>Shewanellaceae</taxon>
        <taxon>Shewanella</taxon>
    </lineage>
</organism>
<dbReference type="SMART" id="SM00388">
    <property type="entry name" value="HisKA"/>
    <property type="match status" value="1"/>
</dbReference>
<dbReference type="Pfam" id="PF02518">
    <property type="entry name" value="HATPase_c"/>
    <property type="match status" value="1"/>
</dbReference>
<dbReference type="AlphaFoldDB" id="A0A9X1ZD44"/>
<name>A0A9X1ZD44_9GAMM</name>
<gene>
    <name evidence="11" type="ORF">L2740_12860</name>
</gene>
<keyword evidence="5" id="KW-0808">Transferase</keyword>
<keyword evidence="9" id="KW-0472">Membrane</keyword>
<dbReference type="EC" id="2.7.13.3" evidence="3"/>
<dbReference type="GO" id="GO:0000155">
    <property type="term" value="F:phosphorelay sensor kinase activity"/>
    <property type="evidence" value="ECO:0007669"/>
    <property type="project" value="InterPro"/>
</dbReference>
<dbReference type="RefSeq" id="WP_248950576.1">
    <property type="nucleotide sequence ID" value="NZ_JAKILB010000007.1"/>
</dbReference>
<evidence type="ECO:0000256" key="6">
    <source>
        <dbReference type="ARBA" id="ARBA00022741"/>
    </source>
</evidence>
<evidence type="ECO:0000259" key="10">
    <source>
        <dbReference type="PROSITE" id="PS50109"/>
    </source>
</evidence>
<keyword evidence="4" id="KW-1003">Cell membrane</keyword>
<dbReference type="SMART" id="SM00387">
    <property type="entry name" value="HATPase_c"/>
    <property type="match status" value="1"/>
</dbReference>
<keyword evidence="9" id="KW-1133">Transmembrane helix</keyword>
<dbReference type="SUPFAM" id="SSF47384">
    <property type="entry name" value="Homodimeric domain of signal transducing histidine kinase"/>
    <property type="match status" value="1"/>
</dbReference>
<keyword evidence="12" id="KW-1185">Reference proteome</keyword>
<dbReference type="InterPro" id="IPR005467">
    <property type="entry name" value="His_kinase_dom"/>
</dbReference>
<dbReference type="PANTHER" id="PTHR44936">
    <property type="entry name" value="SENSOR PROTEIN CREC"/>
    <property type="match status" value="1"/>
</dbReference>
<dbReference type="InterPro" id="IPR003661">
    <property type="entry name" value="HisK_dim/P_dom"/>
</dbReference>
<evidence type="ECO:0000256" key="5">
    <source>
        <dbReference type="ARBA" id="ARBA00022679"/>
    </source>
</evidence>
<accession>A0A9X1ZD44</accession>
<keyword evidence="6" id="KW-0547">Nucleotide-binding</keyword>
<keyword evidence="7 11" id="KW-0418">Kinase</keyword>
<evidence type="ECO:0000256" key="8">
    <source>
        <dbReference type="ARBA" id="ARBA00022840"/>
    </source>
</evidence>
<dbReference type="InterPro" id="IPR003594">
    <property type="entry name" value="HATPase_dom"/>
</dbReference>
<feature type="domain" description="Histidine kinase" evidence="10">
    <location>
        <begin position="253"/>
        <end position="451"/>
    </location>
</feature>
<dbReference type="Gene3D" id="1.10.287.130">
    <property type="match status" value="1"/>
</dbReference>
<evidence type="ECO:0000256" key="4">
    <source>
        <dbReference type="ARBA" id="ARBA00022475"/>
    </source>
</evidence>
<comment type="subcellular location">
    <subcellularLocation>
        <location evidence="2">Cell membrane</location>
        <topology evidence="2">Multi-pass membrane protein</topology>
    </subcellularLocation>
</comment>
<protein>
    <recommendedName>
        <fullName evidence="3">histidine kinase</fullName>
        <ecNumber evidence="3">2.7.13.3</ecNumber>
    </recommendedName>
</protein>
<dbReference type="GO" id="GO:0005524">
    <property type="term" value="F:ATP binding"/>
    <property type="evidence" value="ECO:0007669"/>
    <property type="project" value="UniProtKB-KW"/>
</dbReference>
<evidence type="ECO:0000313" key="11">
    <source>
        <dbReference type="EMBL" id="MCL1139433.1"/>
    </source>
</evidence>
<dbReference type="EMBL" id="JAKILB010000007">
    <property type="protein sequence ID" value="MCL1139433.1"/>
    <property type="molecule type" value="Genomic_DNA"/>
</dbReference>
<dbReference type="PROSITE" id="PS50109">
    <property type="entry name" value="HIS_KIN"/>
    <property type="match status" value="1"/>
</dbReference>
<keyword evidence="8" id="KW-0067">ATP-binding</keyword>
<dbReference type="Pfam" id="PF00512">
    <property type="entry name" value="HisKA"/>
    <property type="match status" value="1"/>
</dbReference>
<feature type="transmembrane region" description="Helical" evidence="9">
    <location>
        <begin position="20"/>
        <end position="45"/>
    </location>
</feature>
<evidence type="ECO:0000256" key="3">
    <source>
        <dbReference type="ARBA" id="ARBA00012438"/>
    </source>
</evidence>
<dbReference type="GO" id="GO:0005886">
    <property type="term" value="C:plasma membrane"/>
    <property type="evidence" value="ECO:0007669"/>
    <property type="project" value="UniProtKB-SubCell"/>
</dbReference>